<feature type="transmembrane region" description="Helical" evidence="1">
    <location>
        <begin position="113"/>
        <end position="137"/>
    </location>
</feature>
<comment type="caution">
    <text evidence="2">The sequence shown here is derived from an EMBL/GenBank/DDBJ whole genome shotgun (WGS) entry which is preliminary data.</text>
</comment>
<feature type="transmembrane region" description="Helical" evidence="1">
    <location>
        <begin position="394"/>
        <end position="417"/>
    </location>
</feature>
<reference evidence="2" key="2">
    <citation type="submission" date="2021-04" db="EMBL/GenBank/DDBJ databases">
        <authorList>
            <person name="Gilroy R."/>
        </authorList>
    </citation>
    <scope>NUCLEOTIDE SEQUENCE</scope>
    <source>
        <strain evidence="2">CHK192-8294</strain>
    </source>
</reference>
<reference evidence="2" key="1">
    <citation type="journal article" date="2021" name="PeerJ">
        <title>Extensive microbial diversity within the chicken gut microbiome revealed by metagenomics and culture.</title>
        <authorList>
            <person name="Gilroy R."/>
            <person name="Ravi A."/>
            <person name="Getino M."/>
            <person name="Pursley I."/>
            <person name="Horton D.L."/>
            <person name="Alikhan N.F."/>
            <person name="Baker D."/>
            <person name="Gharbi K."/>
            <person name="Hall N."/>
            <person name="Watson M."/>
            <person name="Adriaenssens E.M."/>
            <person name="Foster-Nyarko E."/>
            <person name="Jarju S."/>
            <person name="Secka A."/>
            <person name="Antonio M."/>
            <person name="Oren A."/>
            <person name="Chaudhuri R.R."/>
            <person name="La Ragione R."/>
            <person name="Hildebrand F."/>
            <person name="Pallen M.J."/>
        </authorList>
    </citation>
    <scope>NUCLEOTIDE SEQUENCE</scope>
    <source>
        <strain evidence="2">CHK192-8294</strain>
    </source>
</reference>
<evidence type="ECO:0000313" key="3">
    <source>
        <dbReference type="Proteomes" id="UP000823921"/>
    </source>
</evidence>
<evidence type="ECO:0000256" key="1">
    <source>
        <dbReference type="SAM" id="Phobius"/>
    </source>
</evidence>
<keyword evidence="1" id="KW-0812">Transmembrane</keyword>
<proteinExistence type="predicted"/>
<keyword evidence="1" id="KW-1133">Transmembrane helix</keyword>
<feature type="transmembrane region" description="Helical" evidence="1">
    <location>
        <begin position="309"/>
        <end position="331"/>
    </location>
</feature>
<feature type="transmembrane region" description="Helical" evidence="1">
    <location>
        <begin position="466"/>
        <end position="487"/>
    </location>
</feature>
<accession>A0A9D2MK22</accession>
<protein>
    <recommendedName>
        <fullName evidence="4">ABC-2 type transport system permease protein</fullName>
    </recommendedName>
</protein>
<feature type="transmembrane region" description="Helical" evidence="1">
    <location>
        <begin position="351"/>
        <end position="373"/>
    </location>
</feature>
<dbReference type="EMBL" id="DWXO01000023">
    <property type="protein sequence ID" value="HJB79811.1"/>
    <property type="molecule type" value="Genomic_DNA"/>
</dbReference>
<name>A0A9D2MK22_9FIRM</name>
<dbReference type="AlphaFoldDB" id="A0A9D2MK22"/>
<evidence type="ECO:0000313" key="2">
    <source>
        <dbReference type="EMBL" id="HJB79811.1"/>
    </source>
</evidence>
<gene>
    <name evidence="2" type="ORF">H9712_02380</name>
</gene>
<evidence type="ECO:0008006" key="4">
    <source>
        <dbReference type="Google" id="ProtNLM"/>
    </source>
</evidence>
<feature type="transmembrane region" description="Helical" evidence="1">
    <location>
        <begin position="65"/>
        <end position="92"/>
    </location>
</feature>
<feature type="transmembrane region" description="Helical" evidence="1">
    <location>
        <begin position="423"/>
        <end position="446"/>
    </location>
</feature>
<dbReference type="Proteomes" id="UP000823921">
    <property type="component" value="Unassembled WGS sequence"/>
</dbReference>
<feature type="transmembrane region" description="Helical" evidence="1">
    <location>
        <begin position="149"/>
        <end position="175"/>
    </location>
</feature>
<sequence>MAKFLALLKLNFRSLLSAMRVGRKKRSFSGMGALALLAGLSLYISGVYSAMLAGQLAAVGALPLLLVLMSLVSVMLGFFFSLFAAQGVVFGAKDNDLMLSLPVSSFALMLSRTLALYLENLVSTVFVLLPAGVIYLWYGGPGGWTVLPLLLLCALFLNLLPTLLSLIVGFVLAWLSGRFPRKALASTLFQLLLLALILVGSFWLSSSINNVETAVPAILSFFQSWGRPFLMLADGVSDGDLFQLLALWALCLIPFLVVVWLMAWQYKAIITRLSVHRTRSDYKLGRLSSSSQRGALLRKEARRWFGTPVYVFNTGIGLLLLPGAGVAALIYRESIAQFTEMAGGLTLAPLLMAGIAFCLSTVAITGSSISLEGKQLWLLQCAPVPVTTILGMKVAFQLLVILPCLAAGWLMLCLAFALTPAEWVLLLIDSLLFALMCAPFGLWINLHFPKLDAVNDAVVVKQSASAMLSTFLPMVLVLLFFLLWLFFLEPFGSVGLLLVYAVILAAAAFFFFRVLLHRGPELFRMLSEK</sequence>
<feature type="transmembrane region" description="Helical" evidence="1">
    <location>
        <begin position="241"/>
        <end position="264"/>
    </location>
</feature>
<keyword evidence="1" id="KW-0472">Membrane</keyword>
<feature type="transmembrane region" description="Helical" evidence="1">
    <location>
        <begin position="493"/>
        <end position="516"/>
    </location>
</feature>
<organism evidence="2 3">
    <name type="scientific">Candidatus Flavonifractor intestinigallinarum</name>
    <dbReference type="NCBI Taxonomy" id="2838586"/>
    <lineage>
        <taxon>Bacteria</taxon>
        <taxon>Bacillati</taxon>
        <taxon>Bacillota</taxon>
        <taxon>Clostridia</taxon>
        <taxon>Eubacteriales</taxon>
        <taxon>Oscillospiraceae</taxon>
        <taxon>Flavonifractor</taxon>
    </lineage>
</organism>
<feature type="transmembrane region" description="Helical" evidence="1">
    <location>
        <begin position="187"/>
        <end position="204"/>
    </location>
</feature>